<name>A0A182IWY8_ANOAO</name>
<evidence type="ECO:0008006" key="2">
    <source>
        <dbReference type="Google" id="ProtNLM"/>
    </source>
</evidence>
<dbReference type="AlphaFoldDB" id="A0A182IWY8"/>
<evidence type="ECO:0000313" key="1">
    <source>
        <dbReference type="EnsemblMetazoa" id="AATE007082-PA.1"/>
    </source>
</evidence>
<reference evidence="1" key="1">
    <citation type="submission" date="2022-08" db="UniProtKB">
        <authorList>
            <consortium name="EnsemblMetazoa"/>
        </authorList>
    </citation>
    <scope>IDENTIFICATION</scope>
    <source>
        <strain evidence="1">EBRO</strain>
    </source>
</reference>
<dbReference type="VEuPathDB" id="VectorBase:AATE007082"/>
<sequence>MCCVSGLPKIPGGHGNSTASRGKLLLFGDFNTPSVDWSADPVAPSYFVPTDFGPRDAAFVDGVHLNGLMQLSGIVNARGRQLDLVFGNPSVALYCGTIVPAPAPLVPEDSHHPALEFNSPDQPA</sequence>
<organism evidence="1">
    <name type="scientific">Anopheles atroparvus</name>
    <name type="common">European mosquito</name>
    <dbReference type="NCBI Taxonomy" id="41427"/>
    <lineage>
        <taxon>Eukaryota</taxon>
        <taxon>Metazoa</taxon>
        <taxon>Ecdysozoa</taxon>
        <taxon>Arthropoda</taxon>
        <taxon>Hexapoda</taxon>
        <taxon>Insecta</taxon>
        <taxon>Pterygota</taxon>
        <taxon>Neoptera</taxon>
        <taxon>Endopterygota</taxon>
        <taxon>Diptera</taxon>
        <taxon>Nematocera</taxon>
        <taxon>Culicoidea</taxon>
        <taxon>Culicidae</taxon>
        <taxon>Anophelinae</taxon>
        <taxon>Anopheles</taxon>
    </lineage>
</organism>
<dbReference type="EMBL" id="AXCP01007436">
    <property type="status" value="NOT_ANNOTATED_CDS"/>
    <property type="molecule type" value="Genomic_DNA"/>
</dbReference>
<proteinExistence type="predicted"/>
<protein>
    <recommendedName>
        <fullName evidence="2">Endonuclease/exonuclease/phosphatase domain-containing protein</fullName>
    </recommendedName>
</protein>
<dbReference type="EnsemblMetazoa" id="AATE007082-RA">
    <property type="protein sequence ID" value="AATE007082-PA.1"/>
    <property type="gene ID" value="AATE007082"/>
</dbReference>
<accession>A0A182IWY8</accession>